<feature type="active site" evidence="4">
    <location>
        <position position="34"/>
    </location>
</feature>
<dbReference type="GO" id="GO:0004601">
    <property type="term" value="F:peroxidase activity"/>
    <property type="evidence" value="ECO:0007669"/>
    <property type="project" value="UniProtKB-KW"/>
</dbReference>
<dbReference type="InterPro" id="IPR036249">
    <property type="entry name" value="Thioredoxin-like_sf"/>
</dbReference>
<evidence type="ECO:0000256" key="4">
    <source>
        <dbReference type="PIRSR" id="PIRSR000303-1"/>
    </source>
</evidence>
<dbReference type="InParanoid" id="D8MAQ1"/>
<evidence type="ECO:0000256" key="5">
    <source>
        <dbReference type="RuleBase" id="RU000499"/>
    </source>
</evidence>
<dbReference type="PROSITE" id="PS51355">
    <property type="entry name" value="GLUTATHIONE_PEROXID_3"/>
    <property type="match status" value="1"/>
</dbReference>
<dbReference type="InterPro" id="IPR000889">
    <property type="entry name" value="Glutathione_peroxidase"/>
</dbReference>
<dbReference type="PIRSF" id="PIRSF000303">
    <property type="entry name" value="Glutathion_perox"/>
    <property type="match status" value="1"/>
</dbReference>
<protein>
    <recommendedName>
        <fullName evidence="5">Glutathione peroxidase</fullName>
    </recommendedName>
</protein>
<dbReference type="RefSeq" id="XP_012899188.1">
    <property type="nucleotide sequence ID" value="XM_013043734.1"/>
</dbReference>
<dbReference type="FunFam" id="3.40.30.10:FF:000010">
    <property type="entry name" value="Glutathione peroxidase"/>
    <property type="match status" value="1"/>
</dbReference>
<reference evidence="6" key="1">
    <citation type="submission" date="2010-02" db="EMBL/GenBank/DDBJ databases">
        <title>Sequencing and annotation of the Blastocystis hominis genome.</title>
        <authorList>
            <person name="Wincker P."/>
        </authorList>
    </citation>
    <scope>NUCLEOTIDE SEQUENCE</scope>
    <source>
        <strain evidence="6">Singapore isolate B</strain>
    </source>
</reference>
<dbReference type="SUPFAM" id="SSF52833">
    <property type="entry name" value="Thioredoxin-like"/>
    <property type="match status" value="1"/>
</dbReference>
<accession>D8MAQ1</accession>
<dbReference type="FunCoup" id="D8MAQ1">
    <property type="interactions" value="163"/>
</dbReference>
<dbReference type="Pfam" id="PF00255">
    <property type="entry name" value="GSHPx"/>
    <property type="match status" value="1"/>
</dbReference>
<dbReference type="InterPro" id="IPR029759">
    <property type="entry name" value="GPX_AS"/>
</dbReference>
<keyword evidence="2 5" id="KW-0575">Peroxidase</keyword>
<dbReference type="Gene3D" id="3.40.30.10">
    <property type="entry name" value="Glutaredoxin"/>
    <property type="match status" value="1"/>
</dbReference>
<name>D8MAQ1_BLAHO</name>
<dbReference type="PRINTS" id="PR01011">
    <property type="entry name" value="GLUTPROXDASE"/>
</dbReference>
<dbReference type="EMBL" id="FN668690">
    <property type="protein sequence ID" value="CBK25140.2"/>
    <property type="molecule type" value="Genomic_DNA"/>
</dbReference>
<dbReference type="PROSITE" id="PS00460">
    <property type="entry name" value="GLUTATHIONE_PEROXID_1"/>
    <property type="match status" value="1"/>
</dbReference>
<dbReference type="PANTHER" id="PTHR11592">
    <property type="entry name" value="GLUTATHIONE PEROXIDASE"/>
    <property type="match status" value="1"/>
</dbReference>
<dbReference type="GeneID" id="24921779"/>
<evidence type="ECO:0000256" key="1">
    <source>
        <dbReference type="ARBA" id="ARBA00006926"/>
    </source>
</evidence>
<organism evidence="6">
    <name type="scientific">Blastocystis hominis</name>
    <dbReference type="NCBI Taxonomy" id="12968"/>
    <lineage>
        <taxon>Eukaryota</taxon>
        <taxon>Sar</taxon>
        <taxon>Stramenopiles</taxon>
        <taxon>Bigyra</taxon>
        <taxon>Opalozoa</taxon>
        <taxon>Opalinata</taxon>
        <taxon>Blastocystidae</taxon>
        <taxon>Blastocystis</taxon>
    </lineage>
</organism>
<evidence type="ECO:0000256" key="2">
    <source>
        <dbReference type="ARBA" id="ARBA00022559"/>
    </source>
</evidence>
<keyword evidence="3 5" id="KW-0560">Oxidoreductase</keyword>
<evidence type="ECO:0000313" key="6">
    <source>
        <dbReference type="EMBL" id="CBK25140.2"/>
    </source>
</evidence>
<dbReference type="CDD" id="cd00340">
    <property type="entry name" value="GSH_Peroxidase"/>
    <property type="match status" value="1"/>
</dbReference>
<gene>
    <name evidence="6" type="ORF">GSBLH_T00004774001</name>
</gene>
<dbReference type="PANTHER" id="PTHR11592:SF78">
    <property type="entry name" value="GLUTATHIONE PEROXIDASE"/>
    <property type="match status" value="1"/>
</dbReference>
<comment type="similarity">
    <text evidence="1 5">Belongs to the glutathione peroxidase family.</text>
</comment>
<evidence type="ECO:0000256" key="3">
    <source>
        <dbReference type="ARBA" id="ARBA00023002"/>
    </source>
</evidence>
<dbReference type="AlphaFoldDB" id="D8MAQ1"/>
<evidence type="ECO:0000313" key="7">
    <source>
        <dbReference type="Proteomes" id="UP000008312"/>
    </source>
</evidence>
<proteinExistence type="inferred from homology"/>
<dbReference type="Proteomes" id="UP000008312">
    <property type="component" value="Unassembled WGS sequence"/>
</dbReference>
<keyword evidence="7" id="KW-1185">Reference proteome</keyword>
<sequence length="136" mass="15590">MIYQFVFRDITGASVAFSQFRGKVLLIVNTASACGLTPQYKELEELYEKYKSQGFEVIAFPCNQFAHQEPGSSEDILRFVREKYGVTFPVMEKSDVNGRSTNELFEYLKKSCPGFLVNNVKWNFTKFLSDHQSSLS</sequence>
<dbReference type="OMA" id="TFPMTEK"/>
<dbReference type="PROSITE" id="PS00763">
    <property type="entry name" value="GLUTATHIONE_PEROXID_2"/>
    <property type="match status" value="1"/>
</dbReference>
<dbReference type="InterPro" id="IPR029760">
    <property type="entry name" value="GPX_CS"/>
</dbReference>
<dbReference type="GO" id="GO:0006979">
    <property type="term" value="P:response to oxidative stress"/>
    <property type="evidence" value="ECO:0007669"/>
    <property type="project" value="InterPro"/>
</dbReference>
<dbReference type="OrthoDB" id="446890at2759"/>